<feature type="transmembrane region" description="Helical" evidence="1">
    <location>
        <begin position="67"/>
        <end position="87"/>
    </location>
</feature>
<sequence>MIVNGLIALALFSGTVLGSRARAKQISGDTALKPTWFAHGLTFLILSFLTFIVVVGSRETRTDQLLYVYGLLVAFGFGLLFWIWYFYARVVYWNVNGIGIRGLAPQRFIQWQSVDWAGRTWDGSFLVSPGKTKVRYSQFDGGHEQLNSLIMGKLPQFIGKF</sequence>
<dbReference type="EMBL" id="AHAM01000255">
    <property type="protein sequence ID" value="EHK53794.1"/>
    <property type="molecule type" value="Genomic_DNA"/>
</dbReference>
<keyword evidence="1" id="KW-0472">Membrane</keyword>
<dbReference type="Proteomes" id="UP000003250">
    <property type="component" value="Unassembled WGS sequence"/>
</dbReference>
<name>H0HZU1_9HYPH</name>
<dbReference type="AlphaFoldDB" id="H0HZU1"/>
<proteinExistence type="predicted"/>
<keyword evidence="1" id="KW-1133">Transmembrane helix</keyword>
<evidence type="ECO:0000256" key="1">
    <source>
        <dbReference type="SAM" id="Phobius"/>
    </source>
</evidence>
<organism evidence="2 3">
    <name type="scientific">Mesorhizobium alhagi CCNWXJ12-2</name>
    <dbReference type="NCBI Taxonomy" id="1107882"/>
    <lineage>
        <taxon>Bacteria</taxon>
        <taxon>Pseudomonadati</taxon>
        <taxon>Pseudomonadota</taxon>
        <taxon>Alphaproteobacteria</taxon>
        <taxon>Hyphomicrobiales</taxon>
        <taxon>Phyllobacteriaceae</taxon>
        <taxon>Allomesorhizobium</taxon>
    </lineage>
</organism>
<evidence type="ECO:0000313" key="2">
    <source>
        <dbReference type="EMBL" id="EHK53794.1"/>
    </source>
</evidence>
<keyword evidence="3" id="KW-1185">Reference proteome</keyword>
<reference evidence="2 3" key="1">
    <citation type="journal article" date="2012" name="J. Bacteriol.">
        <title>Draft Genome Sequence of Mesorhizobium alhagi CCNWXJ12-2T, a Novel Salt-Resistant Species Isolated from the Desert of Northwestern China.</title>
        <authorList>
            <person name="Zhou M."/>
            <person name="Chen W."/>
            <person name="Chen H."/>
            <person name="Wei G."/>
        </authorList>
    </citation>
    <scope>NUCLEOTIDE SEQUENCE [LARGE SCALE GENOMIC DNA]</scope>
    <source>
        <strain evidence="2 3">CCNWXJ12-2</strain>
    </source>
</reference>
<feature type="transmembrane region" description="Helical" evidence="1">
    <location>
        <begin position="37"/>
        <end position="55"/>
    </location>
</feature>
<protein>
    <submittedName>
        <fullName evidence="2">Uncharacterized protein</fullName>
    </submittedName>
</protein>
<keyword evidence="1" id="KW-0812">Transmembrane</keyword>
<gene>
    <name evidence="2" type="ORF">MAXJ12_28638</name>
</gene>
<accession>H0HZU1</accession>
<evidence type="ECO:0000313" key="3">
    <source>
        <dbReference type="Proteomes" id="UP000003250"/>
    </source>
</evidence>